<feature type="domain" description="Thioredoxin" evidence="5">
    <location>
        <begin position="337"/>
        <end position="481"/>
    </location>
</feature>
<comment type="subcellular location">
    <subcellularLocation>
        <location evidence="1">Cell envelope</location>
    </subcellularLocation>
</comment>
<dbReference type="EMBL" id="BSOH01000011">
    <property type="protein sequence ID" value="GLR17437.1"/>
    <property type="molecule type" value="Genomic_DNA"/>
</dbReference>
<dbReference type="InterPro" id="IPR013766">
    <property type="entry name" value="Thioredoxin_domain"/>
</dbReference>
<dbReference type="Proteomes" id="UP001156666">
    <property type="component" value="Unassembled WGS sequence"/>
</dbReference>
<dbReference type="CDD" id="cd02966">
    <property type="entry name" value="TlpA_like_family"/>
    <property type="match status" value="1"/>
</dbReference>
<sequence>MPAKKKLQIHFVQIKILNNSHLELIMNKLLILLIAIVFVACDKENTVTINTNISDPEVPQLLIMNEVEMIFDTISDFNGTPFVLPVGEKPSILKVQFGRLADYIYISPGAEITINKERGSRVFNIENSNDAEQKLLAEFDKQMDIASAKYSLNEIANGSEEDFEHALSLKYEEVNKLLAEHQDASQDLISWLEARIIANKIESKVYYPDYYEYIKKEEPVISADFYKTENDLDLSRKELFYFDDMKSAALSLLGRGVNFEDYEDFTEYYAARYKVIDERVENPEIAEILKFGIINDKINYAGGIQGFEDQINEYLKIAKDPNKKIAIENQVAKWAHLKKGAVAPDFTALTRDGEEVKLSDLKGKHVYIDVWATWCGPCLAEIPSLKSMEEKYHGQNLEFVSVSIDKESDREKWKNFVMEKDLKGIQIMTNEAWQAKMTTDYNISGIPRFIMIDENGALVSADAPRPSNTVSFTKMVDGLLN</sequence>
<dbReference type="GO" id="GO:0016491">
    <property type="term" value="F:oxidoreductase activity"/>
    <property type="evidence" value="ECO:0007669"/>
    <property type="project" value="InterPro"/>
</dbReference>
<keyword evidence="3" id="KW-1015">Disulfide bond</keyword>
<protein>
    <recommendedName>
        <fullName evidence="5">Thioredoxin domain-containing protein</fullName>
    </recommendedName>
</protein>
<dbReference type="GO" id="GO:0017004">
    <property type="term" value="P:cytochrome complex assembly"/>
    <property type="evidence" value="ECO:0007669"/>
    <property type="project" value="UniProtKB-KW"/>
</dbReference>
<keyword evidence="2" id="KW-0201">Cytochrome c-type biogenesis</keyword>
<reference evidence="6" key="1">
    <citation type="journal article" date="2014" name="Int. J. Syst. Evol. Microbiol.">
        <title>Complete genome sequence of Corynebacterium casei LMG S-19264T (=DSM 44701T), isolated from a smear-ripened cheese.</title>
        <authorList>
            <consortium name="US DOE Joint Genome Institute (JGI-PGF)"/>
            <person name="Walter F."/>
            <person name="Albersmeier A."/>
            <person name="Kalinowski J."/>
            <person name="Ruckert C."/>
        </authorList>
    </citation>
    <scope>NUCLEOTIDE SEQUENCE</scope>
    <source>
        <strain evidence="6">NBRC 108769</strain>
    </source>
</reference>
<evidence type="ECO:0000256" key="3">
    <source>
        <dbReference type="ARBA" id="ARBA00023157"/>
    </source>
</evidence>
<evidence type="ECO:0000256" key="4">
    <source>
        <dbReference type="ARBA" id="ARBA00023284"/>
    </source>
</evidence>
<name>A0AA37SQ07_9BACT</name>
<keyword evidence="7" id="KW-1185">Reference proteome</keyword>
<dbReference type="Gene3D" id="3.40.30.10">
    <property type="entry name" value="Glutaredoxin"/>
    <property type="match status" value="1"/>
</dbReference>
<dbReference type="InterPro" id="IPR036249">
    <property type="entry name" value="Thioredoxin-like_sf"/>
</dbReference>
<evidence type="ECO:0000313" key="7">
    <source>
        <dbReference type="Proteomes" id="UP001156666"/>
    </source>
</evidence>
<proteinExistence type="predicted"/>
<comment type="caution">
    <text evidence="6">The sequence shown here is derived from an EMBL/GenBank/DDBJ whole genome shotgun (WGS) entry which is preliminary data.</text>
</comment>
<dbReference type="InterPro" id="IPR013740">
    <property type="entry name" value="Redoxin"/>
</dbReference>
<dbReference type="GO" id="GO:0030313">
    <property type="term" value="C:cell envelope"/>
    <property type="evidence" value="ECO:0007669"/>
    <property type="project" value="UniProtKB-SubCell"/>
</dbReference>
<dbReference type="InterPro" id="IPR050553">
    <property type="entry name" value="Thioredoxin_ResA/DsbE_sf"/>
</dbReference>
<evidence type="ECO:0000313" key="6">
    <source>
        <dbReference type="EMBL" id="GLR17437.1"/>
    </source>
</evidence>
<evidence type="ECO:0000259" key="5">
    <source>
        <dbReference type="PROSITE" id="PS51352"/>
    </source>
</evidence>
<dbReference type="PROSITE" id="PS51352">
    <property type="entry name" value="THIOREDOXIN_2"/>
    <property type="match status" value="1"/>
</dbReference>
<keyword evidence="4" id="KW-0676">Redox-active center</keyword>
<evidence type="ECO:0000256" key="2">
    <source>
        <dbReference type="ARBA" id="ARBA00022748"/>
    </source>
</evidence>
<dbReference type="PANTHER" id="PTHR42852">
    <property type="entry name" value="THIOL:DISULFIDE INTERCHANGE PROTEIN DSBE"/>
    <property type="match status" value="1"/>
</dbReference>
<evidence type="ECO:0000256" key="1">
    <source>
        <dbReference type="ARBA" id="ARBA00004196"/>
    </source>
</evidence>
<accession>A0AA37SQ07</accession>
<dbReference type="PANTHER" id="PTHR42852:SF6">
    <property type="entry name" value="THIOL:DISULFIDE INTERCHANGE PROTEIN DSBE"/>
    <property type="match status" value="1"/>
</dbReference>
<dbReference type="Pfam" id="PF08534">
    <property type="entry name" value="Redoxin"/>
    <property type="match status" value="1"/>
</dbReference>
<dbReference type="SUPFAM" id="SSF52833">
    <property type="entry name" value="Thioredoxin-like"/>
    <property type="match status" value="1"/>
</dbReference>
<organism evidence="6 7">
    <name type="scientific">Portibacter lacus</name>
    <dbReference type="NCBI Taxonomy" id="1099794"/>
    <lineage>
        <taxon>Bacteria</taxon>
        <taxon>Pseudomonadati</taxon>
        <taxon>Bacteroidota</taxon>
        <taxon>Saprospiria</taxon>
        <taxon>Saprospirales</taxon>
        <taxon>Haliscomenobacteraceae</taxon>
        <taxon>Portibacter</taxon>
    </lineage>
</organism>
<gene>
    <name evidence="6" type="ORF">GCM10007940_20520</name>
</gene>
<reference evidence="6" key="2">
    <citation type="submission" date="2023-01" db="EMBL/GenBank/DDBJ databases">
        <title>Draft genome sequence of Portibacter lacus strain NBRC 108769.</title>
        <authorList>
            <person name="Sun Q."/>
            <person name="Mori K."/>
        </authorList>
    </citation>
    <scope>NUCLEOTIDE SEQUENCE</scope>
    <source>
        <strain evidence="6">NBRC 108769</strain>
    </source>
</reference>
<dbReference type="AlphaFoldDB" id="A0AA37SQ07"/>